<dbReference type="PRINTS" id="PR00092">
    <property type="entry name" value="TYROSINASE"/>
</dbReference>
<keyword evidence="4" id="KW-0732">Signal</keyword>
<evidence type="ECO:0000259" key="5">
    <source>
        <dbReference type="PROSITE" id="PS00498"/>
    </source>
</evidence>
<dbReference type="PANTHER" id="PTHR11474">
    <property type="entry name" value="TYROSINASE FAMILY MEMBER"/>
    <property type="match status" value="1"/>
</dbReference>
<feature type="signal peptide" evidence="4">
    <location>
        <begin position="1"/>
        <end position="25"/>
    </location>
</feature>
<dbReference type="PANTHER" id="PTHR11474:SF126">
    <property type="entry name" value="TYROSINASE-LIKE PROTEIN TYR-1-RELATED"/>
    <property type="match status" value="1"/>
</dbReference>
<dbReference type="Gene3D" id="1.10.1280.10">
    <property type="entry name" value="Di-copper center containing domain from catechol oxidase"/>
    <property type="match status" value="1"/>
</dbReference>
<dbReference type="SUPFAM" id="SSF48056">
    <property type="entry name" value="Di-copper centre-containing domain"/>
    <property type="match status" value="1"/>
</dbReference>
<dbReference type="InterPro" id="IPR008922">
    <property type="entry name" value="Di-copper_centre_dom_sf"/>
</dbReference>
<dbReference type="Proteomes" id="UP001217089">
    <property type="component" value="Unassembled WGS sequence"/>
</dbReference>
<dbReference type="InterPro" id="IPR050316">
    <property type="entry name" value="Tyrosinase/Hemocyanin"/>
</dbReference>
<evidence type="ECO:0000256" key="1">
    <source>
        <dbReference type="ARBA" id="ARBA00022723"/>
    </source>
</evidence>
<proteinExistence type="predicted"/>
<feature type="region of interest" description="Disordered" evidence="3">
    <location>
        <begin position="376"/>
        <end position="409"/>
    </location>
</feature>
<keyword evidence="7" id="KW-1185">Reference proteome</keyword>
<feature type="compositionally biased region" description="Polar residues" evidence="3">
    <location>
        <begin position="337"/>
        <end position="347"/>
    </location>
</feature>
<accession>A0ABQ9F8W9</accession>
<evidence type="ECO:0000313" key="7">
    <source>
        <dbReference type="Proteomes" id="UP001217089"/>
    </source>
</evidence>
<evidence type="ECO:0000256" key="4">
    <source>
        <dbReference type="SAM" id="SignalP"/>
    </source>
</evidence>
<feature type="domain" description="Tyrosinase copper-binding" evidence="5">
    <location>
        <begin position="239"/>
        <end position="250"/>
    </location>
</feature>
<feature type="compositionally biased region" description="Polar residues" evidence="3">
    <location>
        <begin position="396"/>
        <end position="409"/>
    </location>
</feature>
<dbReference type="PROSITE" id="PS00498">
    <property type="entry name" value="TYROSINASE_2"/>
    <property type="match status" value="1"/>
</dbReference>
<keyword evidence="2" id="KW-0186">Copper</keyword>
<evidence type="ECO:0000313" key="6">
    <source>
        <dbReference type="EMBL" id="KAJ8313777.1"/>
    </source>
</evidence>
<feature type="compositionally biased region" description="Low complexity" evidence="3">
    <location>
        <begin position="348"/>
        <end position="360"/>
    </location>
</feature>
<feature type="region of interest" description="Disordered" evidence="3">
    <location>
        <begin position="337"/>
        <end position="360"/>
    </location>
</feature>
<comment type="caution">
    <text evidence="6">The sequence shown here is derived from an EMBL/GenBank/DDBJ whole genome shotgun (WGS) entry which is preliminary data.</text>
</comment>
<feature type="chain" id="PRO_5047522093" description="Tyrosinase copper-binding domain-containing protein" evidence="4">
    <location>
        <begin position="26"/>
        <end position="455"/>
    </location>
</feature>
<evidence type="ECO:0000256" key="3">
    <source>
        <dbReference type="SAM" id="MobiDB-lite"/>
    </source>
</evidence>
<name>A0ABQ9F8W9_TEGGR</name>
<gene>
    <name evidence="6" type="ORF">KUTeg_008338</name>
</gene>
<sequence length="455" mass="52179">MYMFYKAAVILAFTCLVVTISGTSATSTTTEAPLPAEIKVCVDLVFKCNNKDQFSHEKIDHICSAISNENGNGYIVTPEDVNYFLSLLNDMVNQNRRQKRQSSYTRPIRREVRKMTLEHALRQENRLVTIPYWDSSLDYDMEEPHLSILWTSRFFGNGRGRVNTGPFVWTTGQGEDLIRNIGSSGTLISREFFNRVLSRTSHSEITNSRNRQFWLEGYHNGPHVWVDGQMSLLDSAAEDPVFWLHHCFIDYWWQKFMDQQLALGVNPYNDYPNVQGGHSATSLMDPFNITNRAGYSQYWYNNFYRYEDSPTCTRRNRNCYSRFLDCNTRLERCVSKTQQGARGQLPTSSVSRVSSSSNLNSVMPTLRMGRRFQSPFTDPRTTGQPLRQAPAVVTSGRANGSSARGLKPTNTASINPYMSFLKTKNRIAKRSVKYTKFDTESDMCLTVNERIRKLA</sequence>
<dbReference type="Pfam" id="PF00264">
    <property type="entry name" value="Tyrosinase"/>
    <property type="match status" value="1"/>
</dbReference>
<feature type="compositionally biased region" description="Polar residues" evidence="3">
    <location>
        <begin position="376"/>
        <end position="385"/>
    </location>
</feature>
<protein>
    <recommendedName>
        <fullName evidence="5">Tyrosinase copper-binding domain-containing protein</fullName>
    </recommendedName>
</protein>
<reference evidence="6 7" key="1">
    <citation type="submission" date="2022-12" db="EMBL/GenBank/DDBJ databases">
        <title>Chromosome-level genome of Tegillarca granosa.</title>
        <authorList>
            <person name="Kim J."/>
        </authorList>
    </citation>
    <scope>NUCLEOTIDE SEQUENCE [LARGE SCALE GENOMIC DNA]</scope>
    <source>
        <strain evidence="6">Teg-2019</strain>
        <tissue evidence="6">Adductor muscle</tissue>
    </source>
</reference>
<evidence type="ECO:0000256" key="2">
    <source>
        <dbReference type="ARBA" id="ARBA00023008"/>
    </source>
</evidence>
<dbReference type="EMBL" id="JARBDR010000342">
    <property type="protein sequence ID" value="KAJ8313777.1"/>
    <property type="molecule type" value="Genomic_DNA"/>
</dbReference>
<dbReference type="InterPro" id="IPR002227">
    <property type="entry name" value="Tyrosinase_Cu-bd"/>
</dbReference>
<keyword evidence="1" id="KW-0479">Metal-binding</keyword>
<organism evidence="6 7">
    <name type="scientific">Tegillarca granosa</name>
    <name type="common">Malaysian cockle</name>
    <name type="synonym">Anadara granosa</name>
    <dbReference type="NCBI Taxonomy" id="220873"/>
    <lineage>
        <taxon>Eukaryota</taxon>
        <taxon>Metazoa</taxon>
        <taxon>Spiralia</taxon>
        <taxon>Lophotrochozoa</taxon>
        <taxon>Mollusca</taxon>
        <taxon>Bivalvia</taxon>
        <taxon>Autobranchia</taxon>
        <taxon>Pteriomorphia</taxon>
        <taxon>Arcoida</taxon>
        <taxon>Arcoidea</taxon>
        <taxon>Arcidae</taxon>
        <taxon>Tegillarca</taxon>
    </lineage>
</organism>